<dbReference type="AlphaFoldDB" id="A0A916YR19"/>
<organism evidence="2 3">
    <name type="scientific">Croceicoccus mobilis</name>
    <dbReference type="NCBI Taxonomy" id="1703339"/>
    <lineage>
        <taxon>Bacteria</taxon>
        <taxon>Pseudomonadati</taxon>
        <taxon>Pseudomonadota</taxon>
        <taxon>Alphaproteobacteria</taxon>
        <taxon>Sphingomonadales</taxon>
        <taxon>Erythrobacteraceae</taxon>
        <taxon>Croceicoccus</taxon>
    </lineage>
</organism>
<dbReference type="OrthoDB" id="9915933at2"/>
<sequence length="101" mass="11395">MDMSPLKLRRCDAFGEEVLDADLASILGDRTGRPSPAQLLHDWWHRPEVERIWQAPPSWRDNLVWYALAIALLQVTLFASLAFSEESLLDDLAMLASVFGA</sequence>
<comment type="caution">
    <text evidence="2">The sequence shown here is derived from an EMBL/GenBank/DDBJ whole genome shotgun (WGS) entry which is preliminary data.</text>
</comment>
<proteinExistence type="predicted"/>
<dbReference type="Proteomes" id="UP000612349">
    <property type="component" value="Unassembled WGS sequence"/>
</dbReference>
<evidence type="ECO:0000313" key="2">
    <source>
        <dbReference type="EMBL" id="GGD55330.1"/>
    </source>
</evidence>
<keyword evidence="1" id="KW-1133">Transmembrane helix</keyword>
<feature type="transmembrane region" description="Helical" evidence="1">
    <location>
        <begin position="63"/>
        <end position="83"/>
    </location>
</feature>
<gene>
    <name evidence="2" type="ORF">GCM10010990_00570</name>
</gene>
<evidence type="ECO:0000313" key="3">
    <source>
        <dbReference type="Proteomes" id="UP000612349"/>
    </source>
</evidence>
<keyword evidence="3" id="KW-1185">Reference proteome</keyword>
<evidence type="ECO:0000256" key="1">
    <source>
        <dbReference type="SAM" id="Phobius"/>
    </source>
</evidence>
<keyword evidence="1" id="KW-0812">Transmembrane</keyword>
<protein>
    <submittedName>
        <fullName evidence="2">Uncharacterized protein</fullName>
    </submittedName>
</protein>
<reference evidence="2" key="1">
    <citation type="journal article" date="2014" name="Int. J. Syst. Evol. Microbiol.">
        <title>Complete genome sequence of Corynebacterium casei LMG S-19264T (=DSM 44701T), isolated from a smear-ripened cheese.</title>
        <authorList>
            <consortium name="US DOE Joint Genome Institute (JGI-PGF)"/>
            <person name="Walter F."/>
            <person name="Albersmeier A."/>
            <person name="Kalinowski J."/>
            <person name="Ruckert C."/>
        </authorList>
    </citation>
    <scope>NUCLEOTIDE SEQUENCE</scope>
    <source>
        <strain evidence="2">CGMCC 1.15360</strain>
    </source>
</reference>
<accession>A0A916YR19</accession>
<dbReference type="RefSeq" id="WP_066772250.1">
    <property type="nucleotide sequence ID" value="NZ_BMIP01000001.1"/>
</dbReference>
<keyword evidence="1" id="KW-0472">Membrane</keyword>
<dbReference type="EMBL" id="BMIP01000001">
    <property type="protein sequence ID" value="GGD55330.1"/>
    <property type="molecule type" value="Genomic_DNA"/>
</dbReference>
<name>A0A916YR19_9SPHN</name>
<reference evidence="2" key="2">
    <citation type="submission" date="2020-09" db="EMBL/GenBank/DDBJ databases">
        <authorList>
            <person name="Sun Q."/>
            <person name="Zhou Y."/>
        </authorList>
    </citation>
    <scope>NUCLEOTIDE SEQUENCE</scope>
    <source>
        <strain evidence="2">CGMCC 1.15360</strain>
    </source>
</reference>